<evidence type="ECO:0000313" key="5">
    <source>
        <dbReference type="Proteomes" id="UP000660729"/>
    </source>
</evidence>
<dbReference type="InterPro" id="IPR012341">
    <property type="entry name" value="6hp_glycosidase-like_sf"/>
</dbReference>
<organism evidence="4 5">
    <name type="scientific">Pseudocercospora fuligena</name>
    <dbReference type="NCBI Taxonomy" id="685502"/>
    <lineage>
        <taxon>Eukaryota</taxon>
        <taxon>Fungi</taxon>
        <taxon>Dikarya</taxon>
        <taxon>Ascomycota</taxon>
        <taxon>Pezizomycotina</taxon>
        <taxon>Dothideomycetes</taxon>
        <taxon>Dothideomycetidae</taxon>
        <taxon>Mycosphaerellales</taxon>
        <taxon>Mycosphaerellaceae</taxon>
        <taxon>Pseudocercospora</taxon>
    </lineage>
</organism>
<evidence type="ECO:0000259" key="1">
    <source>
        <dbReference type="Pfam" id="PF05592"/>
    </source>
</evidence>
<comment type="caution">
    <text evidence="4">The sequence shown here is derived from an EMBL/GenBank/DDBJ whole genome shotgun (WGS) entry which is preliminary data.</text>
</comment>
<dbReference type="OrthoDB" id="10036721at2759"/>
<evidence type="ECO:0000259" key="3">
    <source>
        <dbReference type="Pfam" id="PF17389"/>
    </source>
</evidence>
<dbReference type="InterPro" id="IPR008902">
    <property type="entry name" value="Rhamnosid_concanavalin"/>
</dbReference>
<dbReference type="EMBL" id="JABCIY010000029">
    <property type="protein sequence ID" value="KAF7196209.1"/>
    <property type="molecule type" value="Genomic_DNA"/>
</dbReference>
<dbReference type="Pfam" id="PF25788">
    <property type="entry name" value="Ig_Rha78A_N"/>
    <property type="match status" value="1"/>
</dbReference>
<protein>
    <submittedName>
        <fullName evidence="4">Alpha-L-rhamnosidase</fullName>
    </submittedName>
</protein>
<feature type="domain" description="Alpha-L-rhamnosidase concanavalin-like" evidence="1">
    <location>
        <begin position="357"/>
        <end position="449"/>
    </location>
</feature>
<dbReference type="InterPro" id="IPR013783">
    <property type="entry name" value="Ig-like_fold"/>
</dbReference>
<feature type="non-terminal residue" evidence="4">
    <location>
        <position position="1"/>
    </location>
</feature>
<name>A0A8H6RRK5_9PEZI</name>
<reference evidence="4" key="1">
    <citation type="submission" date="2020-04" db="EMBL/GenBank/DDBJ databases">
        <title>Draft genome resource of the tomato pathogen Pseudocercospora fuligena.</title>
        <authorList>
            <person name="Zaccaron A."/>
        </authorList>
    </citation>
    <scope>NUCLEOTIDE SEQUENCE</scope>
    <source>
        <strain evidence="4">PF001</strain>
    </source>
</reference>
<dbReference type="Gene3D" id="2.60.120.260">
    <property type="entry name" value="Galactose-binding domain-like"/>
    <property type="match status" value="2"/>
</dbReference>
<dbReference type="Pfam" id="PF17389">
    <property type="entry name" value="Bac_rhamnosid6H"/>
    <property type="match status" value="1"/>
</dbReference>
<feature type="domain" description="Bacterial alpha-L-rhamnosidase N-terminal" evidence="2">
    <location>
        <begin position="176"/>
        <end position="346"/>
    </location>
</feature>
<dbReference type="InterPro" id="IPR035396">
    <property type="entry name" value="Bac_rhamnosid6H"/>
</dbReference>
<feature type="domain" description="Alpha-L-rhamnosidase six-hairpin glycosidase" evidence="3">
    <location>
        <begin position="524"/>
        <end position="598"/>
    </location>
</feature>
<dbReference type="InterPro" id="IPR016007">
    <property type="entry name" value="Alpha_rhamnosid"/>
</dbReference>
<dbReference type="Pfam" id="PF05592">
    <property type="entry name" value="Bac_rhamnosid"/>
    <property type="match status" value="1"/>
</dbReference>
<dbReference type="PANTHER" id="PTHR33307">
    <property type="entry name" value="ALPHA-RHAMNOSIDASE (EUROFUNG)"/>
    <property type="match status" value="1"/>
</dbReference>
<evidence type="ECO:0000259" key="2">
    <source>
        <dbReference type="Pfam" id="PF08531"/>
    </source>
</evidence>
<sequence>MEVVDCGLHGYHETIGIDADELYLHWSLTSETPGKRQTAYQIDLRVSSNGVFKSEAPIVWSTGRVISTSQRNIHCKPDGGFQSATNYFWIVTVWDELGQEYTSSINHFFTAYPRSRYLPPWSMNQTYMPHSSLIFRAWFEDEANRWKGVWIGDGADKPIYLRKTFTLEKIPTRLIALASGLGHFNLSFNGKVASKHVLDPGWTDCHKTVQYVGYDLTELLVQGSNAIGAHVGNGFYAGDQGDRFFWPMYEDRTYIRQGNELCFFCELHVFYEDGSHETIITGPDWKVHKSATLLANIYASETHDRRLYPQGWDTPVFNDSAWDWAKPVTGPRGQLRYQRQPPVVLHETFQPVSKRALAPGIVTFDLGQNASTMVKIVVNGGTGSKVVVRYSETVDDKGFVLMPDPLFKEFETHVYSEFILAGTGEDEVWQPDFSFTSARYIQVEGVALEAGLNLPVIRSVVGQHISSAARRLDRQRRCQPTPECLLLDLLQQSLQLPYGLPANRKSLTCLPLVNNMLSISRLCIAKFLKNILDAQDGSGFIPNMAPDFRFMCGPMRNCITWSCAICFIPQILKDYYGSTHMIKKIYPAAVRFVEYMQTWSAKAV</sequence>
<dbReference type="AlphaFoldDB" id="A0A8H6RRK5"/>
<dbReference type="Gene3D" id="2.60.40.10">
    <property type="entry name" value="Immunoglobulins"/>
    <property type="match status" value="1"/>
</dbReference>
<dbReference type="Pfam" id="PF08531">
    <property type="entry name" value="Bac_rhamnosid_N"/>
    <property type="match status" value="1"/>
</dbReference>
<dbReference type="Proteomes" id="UP000660729">
    <property type="component" value="Unassembled WGS sequence"/>
</dbReference>
<proteinExistence type="predicted"/>
<dbReference type="InterPro" id="IPR013737">
    <property type="entry name" value="Bac_rhamnosid_N"/>
</dbReference>
<dbReference type="Gene3D" id="1.50.10.10">
    <property type="match status" value="1"/>
</dbReference>
<evidence type="ECO:0000313" key="4">
    <source>
        <dbReference type="EMBL" id="KAF7196209.1"/>
    </source>
</evidence>
<gene>
    <name evidence="4" type="ORF">HII31_02457</name>
</gene>
<keyword evidence="5" id="KW-1185">Reference proteome</keyword>
<dbReference type="PANTHER" id="PTHR33307:SF11">
    <property type="entry name" value="ALPHA-L-RHAMNOSIDASE"/>
    <property type="match status" value="1"/>
</dbReference>
<accession>A0A8H6RRK5</accession>
<dbReference type="GO" id="GO:0005975">
    <property type="term" value="P:carbohydrate metabolic process"/>
    <property type="evidence" value="ECO:0007669"/>
    <property type="project" value="InterPro"/>
</dbReference>